<dbReference type="SUPFAM" id="SSF57016">
    <property type="entry name" value="Plant lectins/antimicrobial peptides"/>
    <property type="match status" value="2"/>
</dbReference>
<keyword evidence="1 4" id="KW-0147">Chitin-binding</keyword>
<feature type="disulfide bond" evidence="4">
    <location>
        <begin position="694"/>
        <end position="708"/>
    </location>
</feature>
<evidence type="ECO:0000313" key="10">
    <source>
        <dbReference type="Proteomes" id="UP000030651"/>
    </source>
</evidence>
<feature type="domain" description="LysM" evidence="8">
    <location>
        <begin position="299"/>
        <end position="345"/>
    </location>
</feature>
<keyword evidence="2" id="KW-0843">Virulence</keyword>
<dbReference type="KEGG" id="pfy:PFICI_04395"/>
<evidence type="ECO:0000256" key="4">
    <source>
        <dbReference type="PROSITE-ProRule" id="PRU00261"/>
    </source>
</evidence>
<dbReference type="SUPFAM" id="SSF54106">
    <property type="entry name" value="LysM domain"/>
    <property type="match status" value="3"/>
</dbReference>
<dbReference type="GeneID" id="19269408"/>
<dbReference type="HOGENOM" id="CLU_010591_5_0_1"/>
<dbReference type="STRING" id="1229662.W3X914"/>
<dbReference type="InParanoid" id="W3X914"/>
<feature type="compositionally biased region" description="Low complexity" evidence="5">
    <location>
        <begin position="552"/>
        <end position="563"/>
    </location>
</feature>
<keyword evidence="10" id="KW-1185">Reference proteome</keyword>
<feature type="compositionally biased region" description="Polar residues" evidence="5">
    <location>
        <begin position="542"/>
        <end position="551"/>
    </location>
</feature>
<feature type="domain" description="LysM" evidence="8">
    <location>
        <begin position="592"/>
        <end position="638"/>
    </location>
</feature>
<evidence type="ECO:0000259" key="7">
    <source>
        <dbReference type="PROSITE" id="PS50941"/>
    </source>
</evidence>
<feature type="chain" id="PRO_5004835556" description="LysM domain-containing protein" evidence="6">
    <location>
        <begin position="25"/>
        <end position="775"/>
    </location>
</feature>
<dbReference type="Gene3D" id="3.10.350.10">
    <property type="entry name" value="LysM domain"/>
    <property type="match status" value="3"/>
</dbReference>
<evidence type="ECO:0000256" key="6">
    <source>
        <dbReference type="SAM" id="SignalP"/>
    </source>
</evidence>
<dbReference type="SMART" id="SM00270">
    <property type="entry name" value="ChtBD1"/>
    <property type="match status" value="2"/>
</dbReference>
<reference evidence="10" key="1">
    <citation type="journal article" date="2015" name="BMC Genomics">
        <title>Genomic and transcriptomic analysis of the endophytic fungus Pestalotiopsis fici reveals its lifestyle and high potential for synthesis of natural products.</title>
        <authorList>
            <person name="Wang X."/>
            <person name="Zhang X."/>
            <person name="Liu L."/>
            <person name="Xiang M."/>
            <person name="Wang W."/>
            <person name="Sun X."/>
            <person name="Che Y."/>
            <person name="Guo L."/>
            <person name="Liu G."/>
            <person name="Guo L."/>
            <person name="Wang C."/>
            <person name="Yin W.B."/>
            <person name="Stadler M."/>
            <person name="Zhang X."/>
            <person name="Liu X."/>
        </authorList>
    </citation>
    <scope>NUCLEOTIDE SEQUENCE [LARGE SCALE GENOMIC DNA]</scope>
    <source>
        <strain evidence="10">W106-1 / CGMCC3.15140</strain>
    </source>
</reference>
<sequence>MAATKHWIVSFLVYIFVWLTPARAQNAYYRLNYADSSMLTGSSQECLDTFNANVSCNQAIGSLYANLWPDLDQTILDALCTSTCFNSLQEHRSALISSCGSEVTYYSVSEGSTWPVTYLTDKAIYGYNLTCLRRSDEYCNLWFQDGANKAENPEPTATADCTSQYEVQIDDTYLSVSLSQGVATHDLITANGLNYSLADFPTSGTLCIRNQCTVYVIEESDTCHSISEAQDISQASLRSWNPFINGLCSNIDLFAGQTLCLTNPLGEYGLVNNTDSATYTDPAVVPSNVAPNTTTNCGLYHEVQAGEDCGTVELKYGISLGDLIFLNPMVEQNCTNLWADTSYCVAPVGKIEDYPGYVEETPDYTFEPEETTEVEYVDPWVESGDSIVIPLANNTRDDCWEYFWWNDSLSAPNTCWEAAQSNELSNEQFVLWNPSLDQNAEDAASKTYDYDCTLAPSVSYCRVLASPTPAAATTAVPVSPRAAGEIEGCTRWFLAVLSCDAHVLLLRMSFDWFYECNPSVGADCSGFVTGTYYCYSTSEEGSYPFSSTDSETGTTTTGATPTTVDTATTTAARTGVVTPTPTQSGMVLGCTSFYKVVTGDGCWAIANDHGITLDELYEWNPALGSDCSTLWPDYYVCIGVDGAAGTTTTMSGATTATSITTTPMPTTTSNVSTDGTCGTAARDMSCAGSAFGDCCSSSGYCGSGSTYCGSGCQMAFGICDEDGGIVVSPDGTCGGDNAYSCAGSQFGSCCSQWGYCGSSSDNCGTGCQSDFGTCT</sequence>
<dbReference type="AlphaFoldDB" id="W3X914"/>
<comment type="caution">
    <text evidence="4">Lacks conserved residue(s) required for the propagation of feature annotation.</text>
</comment>
<dbReference type="PANTHER" id="PTHR34997">
    <property type="entry name" value="AM15"/>
    <property type="match status" value="1"/>
</dbReference>
<dbReference type="PROSITE" id="PS50941">
    <property type="entry name" value="CHIT_BIND_I_2"/>
    <property type="match status" value="2"/>
</dbReference>
<dbReference type="Gene3D" id="3.30.60.10">
    <property type="entry name" value="Endochitinase-like"/>
    <property type="match status" value="2"/>
</dbReference>
<feature type="disulfide bond" evidence="4">
    <location>
        <begin position="749"/>
        <end position="763"/>
    </location>
</feature>
<dbReference type="InterPro" id="IPR018392">
    <property type="entry name" value="LysM"/>
</dbReference>
<dbReference type="Pfam" id="PF01476">
    <property type="entry name" value="LysM"/>
    <property type="match status" value="2"/>
</dbReference>
<evidence type="ECO:0000256" key="1">
    <source>
        <dbReference type="ARBA" id="ARBA00022669"/>
    </source>
</evidence>
<dbReference type="eggNOG" id="KOG2806">
    <property type="taxonomic scope" value="Eukaryota"/>
</dbReference>
<dbReference type="InterPro" id="IPR052210">
    <property type="entry name" value="LysM1-like"/>
</dbReference>
<dbReference type="GO" id="GO:0008061">
    <property type="term" value="F:chitin binding"/>
    <property type="evidence" value="ECO:0007669"/>
    <property type="project" value="UniProtKB-UniRule"/>
</dbReference>
<dbReference type="InterPro" id="IPR001002">
    <property type="entry name" value="Chitin-bd_1"/>
</dbReference>
<feature type="domain" description="Chitin-binding type-1" evidence="7">
    <location>
        <begin position="674"/>
        <end position="721"/>
    </location>
</feature>
<protein>
    <recommendedName>
        <fullName evidence="11">LysM domain-containing protein</fullName>
    </recommendedName>
</protein>
<organism evidence="9 10">
    <name type="scientific">Pestalotiopsis fici (strain W106-1 / CGMCC3.15140)</name>
    <dbReference type="NCBI Taxonomy" id="1229662"/>
    <lineage>
        <taxon>Eukaryota</taxon>
        <taxon>Fungi</taxon>
        <taxon>Dikarya</taxon>
        <taxon>Ascomycota</taxon>
        <taxon>Pezizomycotina</taxon>
        <taxon>Sordariomycetes</taxon>
        <taxon>Xylariomycetidae</taxon>
        <taxon>Amphisphaeriales</taxon>
        <taxon>Sporocadaceae</taxon>
        <taxon>Pestalotiopsis</taxon>
    </lineage>
</organism>
<keyword evidence="6" id="KW-0732">Signal</keyword>
<keyword evidence="4" id="KW-1015">Disulfide bond</keyword>
<comment type="similarity">
    <text evidence="3">Belongs to the secreted LysM effector family.</text>
</comment>
<accession>W3X914</accession>
<dbReference type="RefSeq" id="XP_007831167.1">
    <property type="nucleotide sequence ID" value="XM_007832976.1"/>
</dbReference>
<dbReference type="EMBL" id="KI912111">
    <property type="protein sequence ID" value="ETS82519.1"/>
    <property type="molecule type" value="Genomic_DNA"/>
</dbReference>
<evidence type="ECO:0000256" key="2">
    <source>
        <dbReference type="ARBA" id="ARBA00023026"/>
    </source>
</evidence>
<dbReference type="Proteomes" id="UP000030651">
    <property type="component" value="Unassembled WGS sequence"/>
</dbReference>
<feature type="region of interest" description="Disordered" evidence="5">
    <location>
        <begin position="542"/>
        <end position="563"/>
    </location>
</feature>
<dbReference type="SMART" id="SM00257">
    <property type="entry name" value="LysM"/>
    <property type="match status" value="3"/>
</dbReference>
<dbReference type="InterPro" id="IPR036779">
    <property type="entry name" value="LysM_dom_sf"/>
</dbReference>
<evidence type="ECO:0000256" key="3">
    <source>
        <dbReference type="ARBA" id="ARBA00044955"/>
    </source>
</evidence>
<name>W3X914_PESFW</name>
<feature type="domain" description="Chitin-binding type-1" evidence="7">
    <location>
        <begin position="730"/>
        <end position="775"/>
    </location>
</feature>
<dbReference type="CDD" id="cd00118">
    <property type="entry name" value="LysM"/>
    <property type="match status" value="3"/>
</dbReference>
<evidence type="ECO:0000256" key="5">
    <source>
        <dbReference type="SAM" id="MobiDB-lite"/>
    </source>
</evidence>
<evidence type="ECO:0000259" key="8">
    <source>
        <dbReference type="PROSITE" id="PS51782"/>
    </source>
</evidence>
<dbReference type="InterPro" id="IPR036861">
    <property type="entry name" value="Endochitinase-like_sf"/>
</dbReference>
<dbReference type="OrthoDB" id="5985073at2759"/>
<dbReference type="PANTHER" id="PTHR34997:SF21">
    <property type="entry name" value="LYSM DOMAIN-CONTAINING PROTEIN"/>
    <property type="match status" value="1"/>
</dbReference>
<feature type="signal peptide" evidence="6">
    <location>
        <begin position="1"/>
        <end position="24"/>
    </location>
</feature>
<dbReference type="PROSITE" id="PS51782">
    <property type="entry name" value="LYSM"/>
    <property type="match status" value="3"/>
</dbReference>
<proteinExistence type="inferred from homology"/>
<gene>
    <name evidence="9" type="ORF">PFICI_04395</name>
</gene>
<evidence type="ECO:0000313" key="9">
    <source>
        <dbReference type="EMBL" id="ETS82519.1"/>
    </source>
</evidence>
<dbReference type="CDD" id="cd11618">
    <property type="entry name" value="ChtBD1_1"/>
    <property type="match status" value="1"/>
</dbReference>
<feature type="domain" description="LysM" evidence="8">
    <location>
        <begin position="213"/>
        <end position="261"/>
    </location>
</feature>
<evidence type="ECO:0008006" key="11">
    <source>
        <dbReference type="Google" id="ProtNLM"/>
    </source>
</evidence>